<dbReference type="Gene3D" id="3.30.465.10">
    <property type="match status" value="1"/>
</dbReference>
<dbReference type="SUPFAM" id="SSF55103">
    <property type="entry name" value="FAD-linked oxidases, C-terminal domain"/>
    <property type="match status" value="1"/>
</dbReference>
<sequence>MTRVAPVATDPTGAQRLRTGPPFVPAAVVQRLRERLDSRLPGRVRFDAGARALYATDGSLYRQVPIAVAWPESDAEVVELVAACREAGAPLLPRGGGTSLAGQCCNVAVVVDFSRHLNRVLGVDAGARRARVQPGCVLDWLREAAEEHHLTFAPDPATHAHNTIGGMLGNNSCGVHSVMGGRTADNVHALEILTYDGLRMRVGPTPEDELQRIVAAGGRRGEIYARLRDLRDRYAGLVRERVPQIPRRVSGFNLDQLLPENGFNVARALVGSEGTCVTILAAELELVPSPPARVLLVLGYPDVFHAGDHVPQVLAARPVGLEGIDRHLVAGMRKKGMHTEERALLPAGDGWLLVEFGGGTPEEAEAHARRLMTTLEGADDAPSMKLFVDPDAQQDLWLLRESGLGATAHVPGERPSHPGWEDAAVPPDHVGAYLRDFRALLDQFGYDAAVYGHFGDGCIHCRIDFQVDTEDGVRKWHAFMQEAADLVVRHGGSLSGEHGDGQVRAELLGRMYGPELVEAFREFKSIWDPDGRMNPGKVIDPFPMTMNLRSGPDHHPPLLRTYFDYPEDGHSFAGAVNRCVGIGNCRNDSGGVMCPSFRATREEKHSTRGRARLLFEMVKGGPIADGFRSEAVHEALDLCLACKGCKRDCPVDVDMATYKAEFMARHYRHRLRPRSAYSMGLIWYWSRLAARMPRLANGLLRGRATGTLIKRIGGIATEREMPAYAEETFVAWFRRRGTRNPGGRPVVLWPDTFGNFFQPAGLQAATRVLEAAGYAVRLPARSLCCGRPLYAEGMLELARRQLGDVLDTLEDDLREGADLVGLEPACVTSFRDELPALFPGDERAHRLAGASLLLGELLDRDGFQPSRLARRALVHAHCYHHAVIGTGAQMRVLARAGIEAELLDAGCCGMAGTYGFRAGSYPVSQKIAELQLLPALRGADADTLVITNGFSCREQIRQATGGLPLTLAEVLDMAIAGPRRNPERERTRDG</sequence>
<dbReference type="InterPro" id="IPR016169">
    <property type="entry name" value="FAD-bd_PCMH_sub2"/>
</dbReference>
<dbReference type="Pfam" id="PF13183">
    <property type="entry name" value="Fer4_8"/>
    <property type="match status" value="1"/>
</dbReference>
<protein>
    <submittedName>
        <fullName evidence="9">FAD-binding protein</fullName>
    </submittedName>
</protein>
<evidence type="ECO:0000256" key="7">
    <source>
        <dbReference type="ARBA" id="ARBA00023014"/>
    </source>
</evidence>
<dbReference type="Gene3D" id="3.30.43.10">
    <property type="entry name" value="Uridine Diphospho-n-acetylenolpyruvylglucosamine Reductase, domain 2"/>
    <property type="match status" value="1"/>
</dbReference>
<dbReference type="Pfam" id="PF01565">
    <property type="entry name" value="FAD_binding_4"/>
    <property type="match status" value="1"/>
</dbReference>
<dbReference type="SUPFAM" id="SSF46548">
    <property type="entry name" value="alpha-helical ferredoxin"/>
    <property type="match status" value="1"/>
</dbReference>
<name>A0A8J8AXD8_9GAMM</name>
<evidence type="ECO:0000256" key="6">
    <source>
        <dbReference type="ARBA" id="ARBA00023004"/>
    </source>
</evidence>
<evidence type="ECO:0000256" key="4">
    <source>
        <dbReference type="ARBA" id="ARBA00022827"/>
    </source>
</evidence>
<keyword evidence="7" id="KW-0411">Iron-sulfur</keyword>
<feature type="domain" description="FAD-binding PCMH-type" evidence="8">
    <location>
        <begin position="61"/>
        <end position="289"/>
    </location>
</feature>
<evidence type="ECO:0000256" key="2">
    <source>
        <dbReference type="ARBA" id="ARBA00022630"/>
    </source>
</evidence>
<evidence type="ECO:0000256" key="5">
    <source>
        <dbReference type="ARBA" id="ARBA00023002"/>
    </source>
</evidence>
<dbReference type="GO" id="GO:0004458">
    <property type="term" value="F:D-lactate dehydrogenase (cytochrome) activity"/>
    <property type="evidence" value="ECO:0007669"/>
    <property type="project" value="TreeGrafter"/>
</dbReference>
<comment type="cofactor">
    <cofactor evidence="1">
        <name>FAD</name>
        <dbReference type="ChEBI" id="CHEBI:57692"/>
    </cofactor>
</comment>
<dbReference type="PANTHER" id="PTHR11748:SF119">
    <property type="entry name" value="D-2-HYDROXYGLUTARATE DEHYDROGENASE"/>
    <property type="match status" value="1"/>
</dbReference>
<accession>A0A8J8AXD8</accession>
<dbReference type="PROSITE" id="PS00198">
    <property type="entry name" value="4FE4S_FER_1"/>
    <property type="match status" value="1"/>
</dbReference>
<evidence type="ECO:0000256" key="3">
    <source>
        <dbReference type="ARBA" id="ARBA00022723"/>
    </source>
</evidence>
<proteinExistence type="predicted"/>
<dbReference type="PROSITE" id="PS51387">
    <property type="entry name" value="FAD_PCMH"/>
    <property type="match status" value="1"/>
</dbReference>
<keyword evidence="2" id="KW-0285">Flavoprotein</keyword>
<organism evidence="9">
    <name type="scientific">Coralloluteibacterium stylophorae</name>
    <dbReference type="NCBI Taxonomy" id="1776034"/>
    <lineage>
        <taxon>Bacteria</taxon>
        <taxon>Pseudomonadati</taxon>
        <taxon>Pseudomonadota</taxon>
        <taxon>Gammaproteobacteria</taxon>
        <taxon>Lysobacterales</taxon>
        <taxon>Lysobacteraceae</taxon>
        <taxon>Coralloluteibacterium</taxon>
    </lineage>
</organism>
<dbReference type="InterPro" id="IPR016167">
    <property type="entry name" value="FAD-bd_PCMH_sub1"/>
</dbReference>
<dbReference type="InterPro" id="IPR006094">
    <property type="entry name" value="Oxid_FAD_bind_N"/>
</dbReference>
<keyword evidence="4" id="KW-0274">FAD</keyword>
<dbReference type="GO" id="GO:0071949">
    <property type="term" value="F:FAD binding"/>
    <property type="evidence" value="ECO:0007669"/>
    <property type="project" value="InterPro"/>
</dbReference>
<evidence type="ECO:0000259" key="8">
    <source>
        <dbReference type="PROSITE" id="PS51387"/>
    </source>
</evidence>
<comment type="caution">
    <text evidence="9">The sequence shown here is derived from an EMBL/GenBank/DDBJ whole genome shotgun (WGS) entry which is preliminary data.</text>
</comment>
<dbReference type="Pfam" id="PF02913">
    <property type="entry name" value="FAD-oxidase_C"/>
    <property type="match status" value="1"/>
</dbReference>
<keyword evidence="6" id="KW-0408">Iron</keyword>
<dbReference type="InterPro" id="IPR036318">
    <property type="entry name" value="FAD-bd_PCMH-like_sf"/>
</dbReference>
<dbReference type="GO" id="GO:1903457">
    <property type="term" value="P:lactate catabolic process"/>
    <property type="evidence" value="ECO:0007669"/>
    <property type="project" value="TreeGrafter"/>
</dbReference>
<keyword evidence="5" id="KW-0560">Oxidoreductase</keyword>
<gene>
    <name evidence="9" type="ORF">KB893_05255</name>
</gene>
<dbReference type="Pfam" id="PF02754">
    <property type="entry name" value="CCG"/>
    <property type="match status" value="2"/>
</dbReference>
<dbReference type="InterPro" id="IPR016166">
    <property type="entry name" value="FAD-bd_PCMH"/>
</dbReference>
<evidence type="ECO:0000313" key="9">
    <source>
        <dbReference type="EMBL" id="MBR0561920.1"/>
    </source>
</evidence>
<evidence type="ECO:0000256" key="1">
    <source>
        <dbReference type="ARBA" id="ARBA00001974"/>
    </source>
</evidence>
<dbReference type="GO" id="GO:0046872">
    <property type="term" value="F:metal ion binding"/>
    <property type="evidence" value="ECO:0007669"/>
    <property type="project" value="UniProtKB-KW"/>
</dbReference>
<reference evidence="9" key="1">
    <citation type="submission" date="2021-04" db="EMBL/GenBank/DDBJ databases">
        <authorList>
            <person name="Karlyshev A.V."/>
        </authorList>
    </citation>
    <scope>NUCLEOTIDE SEQUENCE</scope>
    <source>
        <strain evidence="9">LMG 29479</strain>
    </source>
</reference>
<dbReference type="InterPro" id="IPR016164">
    <property type="entry name" value="FAD-linked_Oxase-like_C"/>
</dbReference>
<dbReference type="Gene3D" id="1.10.45.10">
    <property type="entry name" value="Vanillyl-alcohol Oxidase, Chain A, domain 4"/>
    <property type="match status" value="1"/>
</dbReference>
<dbReference type="EMBL" id="JAGQFT010000027">
    <property type="protein sequence ID" value="MBR0561920.1"/>
    <property type="molecule type" value="Genomic_DNA"/>
</dbReference>
<dbReference type="PANTHER" id="PTHR11748">
    <property type="entry name" value="D-LACTATE DEHYDROGENASE"/>
    <property type="match status" value="1"/>
</dbReference>
<dbReference type="InterPro" id="IPR016171">
    <property type="entry name" value="Vanillyl_alc_oxidase_C-sub2"/>
</dbReference>
<dbReference type="InterPro" id="IPR017900">
    <property type="entry name" value="4Fe4S_Fe_S_CS"/>
</dbReference>
<dbReference type="GO" id="GO:0008720">
    <property type="term" value="F:D-lactate dehydrogenase (NAD+) activity"/>
    <property type="evidence" value="ECO:0007669"/>
    <property type="project" value="TreeGrafter"/>
</dbReference>
<dbReference type="InterPro" id="IPR004017">
    <property type="entry name" value="Cys_rich_dom"/>
</dbReference>
<dbReference type="SUPFAM" id="SSF56176">
    <property type="entry name" value="FAD-binding/transporter-associated domain-like"/>
    <property type="match status" value="1"/>
</dbReference>
<dbReference type="Gene3D" id="3.30.70.2740">
    <property type="match status" value="1"/>
</dbReference>
<dbReference type="InterPro" id="IPR004113">
    <property type="entry name" value="FAD-bd_oxidored_4_C"/>
</dbReference>
<dbReference type="GO" id="GO:0051536">
    <property type="term" value="F:iron-sulfur cluster binding"/>
    <property type="evidence" value="ECO:0007669"/>
    <property type="project" value="UniProtKB-KW"/>
</dbReference>
<dbReference type="AlphaFoldDB" id="A0A8J8AXD8"/>
<keyword evidence="3" id="KW-0479">Metal-binding</keyword>
<dbReference type="InterPro" id="IPR017896">
    <property type="entry name" value="4Fe4S_Fe-S-bd"/>
</dbReference>